<keyword evidence="1" id="KW-0812">Transmembrane</keyword>
<comment type="caution">
    <text evidence="2">The sequence shown here is derived from an EMBL/GenBank/DDBJ whole genome shotgun (WGS) entry which is preliminary data.</text>
</comment>
<accession>A0A1U7NQK8</accession>
<keyword evidence="3" id="KW-1185">Reference proteome</keyword>
<proteinExistence type="predicted"/>
<keyword evidence="1" id="KW-0472">Membrane</keyword>
<feature type="transmembrane region" description="Helical" evidence="1">
    <location>
        <begin position="126"/>
        <end position="145"/>
    </location>
</feature>
<protein>
    <submittedName>
        <fullName evidence="2">Uncharacterized protein</fullName>
    </submittedName>
</protein>
<organism evidence="2 3">
    <name type="scientific">Dubosiella newyorkensis</name>
    <dbReference type="NCBI Taxonomy" id="1862672"/>
    <lineage>
        <taxon>Bacteria</taxon>
        <taxon>Bacillati</taxon>
        <taxon>Bacillota</taxon>
        <taxon>Erysipelotrichia</taxon>
        <taxon>Erysipelotrichales</taxon>
        <taxon>Erysipelotrichaceae</taxon>
        <taxon>Dubosiella</taxon>
    </lineage>
</organism>
<name>A0A1U7NQK8_9FIRM</name>
<evidence type="ECO:0000256" key="1">
    <source>
        <dbReference type="SAM" id="Phobius"/>
    </source>
</evidence>
<evidence type="ECO:0000313" key="3">
    <source>
        <dbReference type="Proteomes" id="UP000186705"/>
    </source>
</evidence>
<sequence length="213" mass="25764">MEDKYLNALYRIEEKSKHQLSMMSDKYNLLDELTRSMIYEEIITINDYLKLLEMFAIKYAEEEDRDAYEYTMIKMQMLVEAKRKKYKRTLFKGVDFQNRIDYGVAIFLSERKDYLSKRKEMLMKPFLYVSTSIYIVMLSLLVFVFHIPFLFAFLFSVLIWLFFLVYMVFSLLDEKILEEIEKNRSALDQAMDEFEVSRKNSSVSNLFHKFIKI</sequence>
<feature type="transmembrane region" description="Helical" evidence="1">
    <location>
        <begin position="151"/>
        <end position="172"/>
    </location>
</feature>
<reference evidence="2 3" key="1">
    <citation type="submission" date="2016-11" db="EMBL/GenBank/DDBJ databases">
        <title>Description of two novel members of the family Erysipelotrichaceae: Ileibacterium lipovorans gen. nov., sp. nov. and Dubosiella newyorkensis, gen. nov., sp. nov.</title>
        <authorList>
            <person name="Cox L.M."/>
            <person name="Sohn J."/>
            <person name="Tyrrell K.L."/>
            <person name="Citron D.M."/>
            <person name="Lawson P.A."/>
            <person name="Patel N.B."/>
            <person name="Iizumi T."/>
            <person name="Perez-Perez G.I."/>
            <person name="Goldstein E.J."/>
            <person name="Blaser M.J."/>
        </authorList>
    </citation>
    <scope>NUCLEOTIDE SEQUENCE [LARGE SCALE GENOMIC DNA]</scope>
    <source>
        <strain evidence="2 3">NYU-BL-A4</strain>
    </source>
</reference>
<evidence type="ECO:0000313" key="2">
    <source>
        <dbReference type="EMBL" id="OLU47921.1"/>
    </source>
</evidence>
<gene>
    <name evidence="2" type="ORF">BO225_00355</name>
</gene>
<dbReference type="EMBL" id="MPKA01000021">
    <property type="protein sequence ID" value="OLU47921.1"/>
    <property type="molecule type" value="Genomic_DNA"/>
</dbReference>
<dbReference type="AlphaFoldDB" id="A0A1U7NQK8"/>
<dbReference type="STRING" id="1862672.BO225_00355"/>
<dbReference type="RefSeq" id="WP_076340323.1">
    <property type="nucleotide sequence ID" value="NZ_CAJTMI010000007.1"/>
</dbReference>
<dbReference type="GeneID" id="78274407"/>
<keyword evidence="1" id="KW-1133">Transmembrane helix</keyword>
<dbReference type="Proteomes" id="UP000186705">
    <property type="component" value="Unassembled WGS sequence"/>
</dbReference>